<feature type="domain" description="Ubiquitin fusion degradation protein UFD1 N-terminal subdomain 1" evidence="4">
    <location>
        <begin position="21"/>
        <end position="121"/>
    </location>
</feature>
<dbReference type="AlphaFoldDB" id="A0A183BYP0"/>
<dbReference type="GO" id="GO:0006511">
    <property type="term" value="P:ubiquitin-dependent protein catabolic process"/>
    <property type="evidence" value="ECO:0007669"/>
    <property type="project" value="InterPro"/>
</dbReference>
<evidence type="ECO:0000313" key="6">
    <source>
        <dbReference type="Proteomes" id="UP000050741"/>
    </source>
</evidence>
<evidence type="ECO:0000259" key="5">
    <source>
        <dbReference type="Pfam" id="PF24842"/>
    </source>
</evidence>
<dbReference type="Pfam" id="PF24842">
    <property type="entry name" value="UFD1_N2"/>
    <property type="match status" value="1"/>
</dbReference>
<comment type="similarity">
    <text evidence="1">Belongs to the UFD1 family.</text>
</comment>
<evidence type="ECO:0000313" key="7">
    <source>
        <dbReference type="WBParaSite" id="GPLIN_000573000"/>
    </source>
</evidence>
<dbReference type="PANTHER" id="PTHR12555:SF13">
    <property type="entry name" value="UBIQUITIN RECOGNITION FACTOR IN ER-ASSOCIATED DEGRADATION PROTEIN 1"/>
    <property type="match status" value="1"/>
</dbReference>
<reference evidence="6" key="1">
    <citation type="submission" date="2013-12" db="EMBL/GenBank/DDBJ databases">
        <authorList>
            <person name="Aslett M."/>
        </authorList>
    </citation>
    <scope>NUCLEOTIDE SEQUENCE [LARGE SCALE GENOMIC DNA]</scope>
    <source>
        <strain evidence="6">Lindley</strain>
    </source>
</reference>
<evidence type="ECO:0000256" key="3">
    <source>
        <dbReference type="SAM" id="MobiDB-lite"/>
    </source>
</evidence>
<dbReference type="GO" id="GO:0036503">
    <property type="term" value="P:ERAD pathway"/>
    <property type="evidence" value="ECO:0007669"/>
    <property type="project" value="TreeGrafter"/>
</dbReference>
<name>A0A183BYP0_GLOPA</name>
<keyword evidence="2" id="KW-0833">Ubl conjugation pathway</keyword>
<dbReference type="Pfam" id="PF03152">
    <property type="entry name" value="UFD1_N1"/>
    <property type="match status" value="1"/>
</dbReference>
<organism evidence="6 7">
    <name type="scientific">Globodera pallida</name>
    <name type="common">Potato cyst nematode worm</name>
    <name type="synonym">Heterodera pallida</name>
    <dbReference type="NCBI Taxonomy" id="36090"/>
    <lineage>
        <taxon>Eukaryota</taxon>
        <taxon>Metazoa</taxon>
        <taxon>Ecdysozoa</taxon>
        <taxon>Nematoda</taxon>
        <taxon>Chromadorea</taxon>
        <taxon>Rhabditida</taxon>
        <taxon>Tylenchina</taxon>
        <taxon>Tylenchomorpha</taxon>
        <taxon>Tylenchoidea</taxon>
        <taxon>Heteroderidae</taxon>
        <taxon>Heteroderinae</taxon>
        <taxon>Globodera</taxon>
    </lineage>
</organism>
<feature type="region of interest" description="Disordered" evidence="3">
    <location>
        <begin position="233"/>
        <end position="330"/>
    </location>
</feature>
<reference evidence="6" key="2">
    <citation type="submission" date="2014-05" db="EMBL/GenBank/DDBJ databases">
        <title>The genome and life-stage specific transcriptomes of Globodera pallida elucidate key aspects of plant parasitism by a cyst nematode.</title>
        <authorList>
            <person name="Cotton J.A."/>
            <person name="Lilley C.J."/>
            <person name="Jones L.M."/>
            <person name="Kikuchi T."/>
            <person name="Reid A.J."/>
            <person name="Thorpe P."/>
            <person name="Tsai I.J."/>
            <person name="Beasley H."/>
            <person name="Blok V."/>
            <person name="Cock P.J.A."/>
            <person name="Van den Akker S.E."/>
            <person name="Holroyd N."/>
            <person name="Hunt M."/>
            <person name="Mantelin S."/>
            <person name="Naghra H."/>
            <person name="Pain A."/>
            <person name="Palomares-Rius J.E."/>
            <person name="Zarowiecki M."/>
            <person name="Berriman M."/>
            <person name="Jones J.T."/>
            <person name="Urwin P.E."/>
        </authorList>
    </citation>
    <scope>NUCLEOTIDE SEQUENCE [LARGE SCALE GENOMIC DNA]</scope>
    <source>
        <strain evidence="6">Lindley</strain>
    </source>
</reference>
<dbReference type="InterPro" id="IPR055417">
    <property type="entry name" value="UFD1_N1"/>
</dbReference>
<dbReference type="GO" id="GO:0034098">
    <property type="term" value="C:VCP-NPL4-UFD1 AAA ATPase complex"/>
    <property type="evidence" value="ECO:0007669"/>
    <property type="project" value="TreeGrafter"/>
</dbReference>
<dbReference type="InterPro" id="IPR055418">
    <property type="entry name" value="UFD1_N2"/>
</dbReference>
<dbReference type="Gene3D" id="3.10.330.10">
    <property type="match status" value="1"/>
</dbReference>
<dbReference type="GO" id="GO:0031593">
    <property type="term" value="F:polyubiquitin modification-dependent protein binding"/>
    <property type="evidence" value="ECO:0007669"/>
    <property type="project" value="TreeGrafter"/>
</dbReference>
<evidence type="ECO:0000256" key="2">
    <source>
        <dbReference type="ARBA" id="ARBA00022786"/>
    </source>
</evidence>
<protein>
    <submittedName>
        <fullName evidence="7">Ubiquitin fusion degradation protein 1 homolog</fullName>
    </submittedName>
</protein>
<reference evidence="7" key="3">
    <citation type="submission" date="2016-06" db="UniProtKB">
        <authorList>
            <consortium name="WormBaseParasite"/>
        </authorList>
    </citation>
    <scope>IDENTIFICATION</scope>
</reference>
<proteinExistence type="inferred from homology"/>
<evidence type="ECO:0000256" key="1">
    <source>
        <dbReference type="ARBA" id="ARBA00006043"/>
    </source>
</evidence>
<dbReference type="Proteomes" id="UP000050741">
    <property type="component" value="Unassembled WGS sequence"/>
</dbReference>
<dbReference type="InterPro" id="IPR042299">
    <property type="entry name" value="Ufd1-like_Nn"/>
</dbReference>
<accession>A0A183BYP0</accession>
<dbReference type="InterPro" id="IPR004854">
    <property type="entry name" value="Ufd1-like"/>
</dbReference>
<feature type="domain" description="Ubiquitin fusion degradation protein UFD1 N-terminal subdomain 2" evidence="5">
    <location>
        <begin position="123"/>
        <end position="195"/>
    </location>
</feature>
<keyword evidence="6" id="KW-1185">Reference proteome</keyword>
<dbReference type="WBParaSite" id="GPLIN_000573000">
    <property type="protein sequence ID" value="GPLIN_000573000"/>
    <property type="gene ID" value="GPLIN_000573000"/>
</dbReference>
<dbReference type="PANTHER" id="PTHR12555">
    <property type="entry name" value="UBIQUITIN FUSION DEGRADATON PROTEIN 1"/>
    <property type="match status" value="1"/>
</dbReference>
<evidence type="ECO:0000259" key="4">
    <source>
        <dbReference type="Pfam" id="PF03152"/>
    </source>
</evidence>
<sequence length="330" mass="36632">MFDLQNFIGLRGSAIATYSVQLRAFSAPFFQRHDERRVNELNHGGKILLPNSCLDTLMRRNIQWPMLFKLTNLNPEVQKVTHAGVLEFLAEEGRCYLPSWLMNQLQLEEGDLILVEYKALPNATFAKFKPMSTDFYNVSNPRAMLEVELRKFSCLTKGDIIAVQYNEQVYEFQVKDLKPENAVTIIECDLNIEFDVAEGYVEPTSRPNQAADVTEEAHPNVFMPFCGSGVRLDGKQQRTVSTSSQQDGPSATSAASAGRQSSGTASASSSQTDTYGGPPSIAVDENYTPGELHFVRQPYKSKAQKEKEVREMGGAGGGLKPFEGKGNTIR</sequence>
<feature type="compositionally biased region" description="Low complexity" evidence="3">
    <location>
        <begin position="250"/>
        <end position="271"/>
    </location>
</feature>
<dbReference type="Gene3D" id="2.40.40.50">
    <property type="entry name" value="Ubiquitin fusion degradation protein UFD1, N-terminal domain"/>
    <property type="match status" value="1"/>
</dbReference>
<feature type="compositionally biased region" description="Polar residues" evidence="3">
    <location>
        <begin position="237"/>
        <end position="249"/>
    </location>
</feature>